<evidence type="ECO:0000313" key="3">
    <source>
        <dbReference type="Proteomes" id="UP000037035"/>
    </source>
</evidence>
<keyword evidence="1" id="KW-0472">Membrane</keyword>
<proteinExistence type="predicted"/>
<dbReference type="Proteomes" id="UP000037035">
    <property type="component" value="Unassembled WGS sequence"/>
</dbReference>
<accession>A0A0L6VA29</accession>
<dbReference type="EMBL" id="LAVV01006976">
    <property type="protein sequence ID" value="KNZ57569.1"/>
    <property type="molecule type" value="Genomic_DNA"/>
</dbReference>
<comment type="caution">
    <text evidence="2">The sequence shown here is derived from an EMBL/GenBank/DDBJ whole genome shotgun (WGS) entry which is preliminary data.</text>
</comment>
<keyword evidence="1" id="KW-1133">Transmembrane helix</keyword>
<dbReference type="VEuPathDB" id="FungiDB:VP01_2125g3"/>
<feature type="transmembrane region" description="Helical" evidence="1">
    <location>
        <begin position="6"/>
        <end position="24"/>
    </location>
</feature>
<name>A0A0L6VA29_9BASI</name>
<dbReference type="AlphaFoldDB" id="A0A0L6VA29"/>
<feature type="transmembrane region" description="Helical" evidence="1">
    <location>
        <begin position="284"/>
        <end position="303"/>
    </location>
</feature>
<feature type="transmembrane region" description="Helical" evidence="1">
    <location>
        <begin position="150"/>
        <end position="167"/>
    </location>
</feature>
<gene>
    <name evidence="2" type="ORF">VP01_2125g3</name>
</gene>
<keyword evidence="3" id="KW-1185">Reference proteome</keyword>
<keyword evidence="1" id="KW-0812">Transmembrane</keyword>
<protein>
    <submittedName>
        <fullName evidence="2">Uncharacterized protein</fullName>
    </submittedName>
</protein>
<evidence type="ECO:0000256" key="1">
    <source>
        <dbReference type="SAM" id="Phobius"/>
    </source>
</evidence>
<organism evidence="2 3">
    <name type="scientific">Puccinia sorghi</name>
    <dbReference type="NCBI Taxonomy" id="27349"/>
    <lineage>
        <taxon>Eukaryota</taxon>
        <taxon>Fungi</taxon>
        <taxon>Dikarya</taxon>
        <taxon>Basidiomycota</taxon>
        <taxon>Pucciniomycotina</taxon>
        <taxon>Pucciniomycetes</taxon>
        <taxon>Pucciniales</taxon>
        <taxon>Pucciniaceae</taxon>
        <taxon>Puccinia</taxon>
    </lineage>
</organism>
<sequence>MLLSYYLLFVHFFLKLDILWILAIKTISYVQNGPQERSYPWHRLTLILLFHHHRCLSAPLPSFLLTSQRLHLILTADYWCFSTHQLLTTVQHKGRDTLIHPCLYTQQKSLLDQTRLSFDSELSHVLAVQLTLASTATHKPYITNLIQAQLMLEFIHIILLLLLLLFLQDVHFCGDIRHLHDPLKSSLKNQLEASAQFGGKSCTSSIASSRFPSRLMSTEHIYQHLRTQSSTHISNYPFSHFVFVEQGTQHKYFFFFFLFFWKKNIISSFKKKKKKTTPFFSHSFIHSIELFCLVLVFFFFFCVSQKRKKDGLLLSTTAASDRKKPGRGEKIKAPEPSRLNARGVIIISYYKLRR</sequence>
<reference evidence="2 3" key="1">
    <citation type="submission" date="2015-08" db="EMBL/GenBank/DDBJ databases">
        <title>Next Generation Sequencing and Analysis of the Genome of Puccinia sorghi L Schw, the Causal Agent of Maize Common Rust.</title>
        <authorList>
            <person name="Rochi L."/>
            <person name="Burguener G."/>
            <person name="Darino M."/>
            <person name="Turjanski A."/>
            <person name="Kreff E."/>
            <person name="Dieguez M.J."/>
            <person name="Sacco F."/>
        </authorList>
    </citation>
    <scope>NUCLEOTIDE SEQUENCE [LARGE SCALE GENOMIC DNA]</scope>
    <source>
        <strain evidence="2 3">RO10H11247</strain>
    </source>
</reference>
<evidence type="ECO:0000313" key="2">
    <source>
        <dbReference type="EMBL" id="KNZ57569.1"/>
    </source>
</evidence>